<reference evidence="3" key="1">
    <citation type="submission" date="2022-06" db="EMBL/GenBank/DDBJ databases">
        <title>Aeoliella straminimaris, a novel planctomycete from sediments.</title>
        <authorList>
            <person name="Vitorino I.R."/>
            <person name="Lage O.M."/>
        </authorList>
    </citation>
    <scope>NUCLEOTIDE SEQUENCE</scope>
    <source>
        <strain evidence="3">ICT_H6.2</strain>
    </source>
</reference>
<feature type="domain" description="DUF1559" evidence="2">
    <location>
        <begin position="36"/>
        <end position="292"/>
    </location>
</feature>
<feature type="transmembrane region" description="Helical" evidence="1">
    <location>
        <begin position="12"/>
        <end position="35"/>
    </location>
</feature>
<dbReference type="PANTHER" id="PTHR30093">
    <property type="entry name" value="GENERAL SECRETION PATHWAY PROTEIN G"/>
    <property type="match status" value="1"/>
</dbReference>
<dbReference type="EMBL" id="JAMXLR010000062">
    <property type="protein sequence ID" value="MCO6045937.1"/>
    <property type="molecule type" value="Genomic_DNA"/>
</dbReference>
<keyword evidence="1" id="KW-0472">Membrane</keyword>
<dbReference type="Pfam" id="PF07596">
    <property type="entry name" value="SBP_bac_10"/>
    <property type="match status" value="1"/>
</dbReference>
<name>A0A9X2FD72_9BACT</name>
<proteinExistence type="predicted"/>
<dbReference type="PANTHER" id="PTHR30093:SF2">
    <property type="entry name" value="TYPE II SECRETION SYSTEM PROTEIN H"/>
    <property type="match status" value="1"/>
</dbReference>
<evidence type="ECO:0000313" key="3">
    <source>
        <dbReference type="EMBL" id="MCO6045937.1"/>
    </source>
</evidence>
<keyword evidence="4" id="KW-1185">Reference proteome</keyword>
<protein>
    <submittedName>
        <fullName evidence="3">DUF1559 domain-containing protein</fullName>
    </submittedName>
</protein>
<evidence type="ECO:0000313" key="4">
    <source>
        <dbReference type="Proteomes" id="UP001155241"/>
    </source>
</evidence>
<dbReference type="Proteomes" id="UP001155241">
    <property type="component" value="Unassembled WGS sequence"/>
</dbReference>
<keyword evidence="1" id="KW-0812">Transmembrane</keyword>
<evidence type="ECO:0000259" key="2">
    <source>
        <dbReference type="Pfam" id="PF07596"/>
    </source>
</evidence>
<dbReference type="Gene3D" id="3.30.700.10">
    <property type="entry name" value="Glycoprotein, Type 4 Pilin"/>
    <property type="match status" value="1"/>
</dbReference>
<dbReference type="AlphaFoldDB" id="A0A9X2FD72"/>
<dbReference type="PROSITE" id="PS00409">
    <property type="entry name" value="PROKAR_NTER_METHYL"/>
    <property type="match status" value="1"/>
</dbReference>
<dbReference type="InterPro" id="IPR011453">
    <property type="entry name" value="DUF1559"/>
</dbReference>
<dbReference type="NCBIfam" id="TIGR04294">
    <property type="entry name" value="pre_pil_HX9DG"/>
    <property type="match status" value="1"/>
</dbReference>
<organism evidence="3 4">
    <name type="scientific">Aeoliella straminimaris</name>
    <dbReference type="NCBI Taxonomy" id="2954799"/>
    <lineage>
        <taxon>Bacteria</taxon>
        <taxon>Pseudomonadati</taxon>
        <taxon>Planctomycetota</taxon>
        <taxon>Planctomycetia</taxon>
        <taxon>Pirellulales</taxon>
        <taxon>Lacipirellulaceae</taxon>
        <taxon>Aeoliella</taxon>
    </lineage>
</organism>
<evidence type="ECO:0000256" key="1">
    <source>
        <dbReference type="SAM" id="Phobius"/>
    </source>
</evidence>
<dbReference type="InterPro" id="IPR045584">
    <property type="entry name" value="Pilin-like"/>
</dbReference>
<dbReference type="InterPro" id="IPR027558">
    <property type="entry name" value="Pre_pil_HX9DG_C"/>
</dbReference>
<dbReference type="InterPro" id="IPR012902">
    <property type="entry name" value="N_methyl_site"/>
</dbReference>
<dbReference type="Pfam" id="PF07963">
    <property type="entry name" value="N_methyl"/>
    <property type="match status" value="1"/>
</dbReference>
<dbReference type="SUPFAM" id="SSF54523">
    <property type="entry name" value="Pili subunits"/>
    <property type="match status" value="1"/>
</dbReference>
<comment type="caution">
    <text evidence="3">The sequence shown here is derived from an EMBL/GenBank/DDBJ whole genome shotgun (WGS) entry which is preliminary data.</text>
</comment>
<gene>
    <name evidence="3" type="ORF">NG895_18715</name>
</gene>
<accession>A0A9X2FD72</accession>
<dbReference type="NCBIfam" id="TIGR02532">
    <property type="entry name" value="IV_pilin_GFxxxE"/>
    <property type="match status" value="1"/>
</dbReference>
<keyword evidence="1" id="KW-1133">Transmembrane helix</keyword>
<dbReference type="RefSeq" id="WP_252854053.1">
    <property type="nucleotide sequence ID" value="NZ_JAMXLR010000062.1"/>
</dbReference>
<sequence>MTDRTKTRAAGFTLVELLVVIAIIGVLVALLLPAVQSARESARRTTCLNNLKQQILTVHAYHDTHGIIPPVYNGSQDPFAGFLLGITSHSWRSAVLPYMEQQALFDRIDFDAYATDVVNQPAATTPLEVFHCPSTPRNNALARGLWVGRGRLDETLSAAVTDYNASEGIMDGKLCIPGGWGEVIDNRQRKVRFANVTDGLSQTLLLLERGGLPDLYQEDQHTPHDPPRFRTWGNVGLWAISAETMMNHLSNEHGTPMVNYDNAKGIYSFHPGGAQTAFGDGAVHWLTEDVDNDILAALITRDGGEWVDLDSIR</sequence>